<dbReference type="PANTHER" id="PTHR10773:SF19">
    <property type="match status" value="1"/>
</dbReference>
<gene>
    <name evidence="1" type="ORF">ILUMI_19770</name>
</gene>
<keyword evidence="2" id="KW-1185">Reference proteome</keyword>
<accession>A0A8K0CFJ4</accession>
<evidence type="ECO:0000313" key="2">
    <source>
        <dbReference type="Proteomes" id="UP000801492"/>
    </source>
</evidence>
<protein>
    <submittedName>
        <fullName evidence="1">Uncharacterized protein</fullName>
    </submittedName>
</protein>
<dbReference type="PANTHER" id="PTHR10773">
    <property type="entry name" value="DNA-DIRECTED RNA POLYMERASES I, II, AND III SUBUNIT RPABC2"/>
    <property type="match status" value="1"/>
</dbReference>
<sequence>MGKRCESKKCANSIDKRKCHAITEEQREEFFTKFWSDIEWNMQMDVLIHFSVRRMVGLKLGKQFGIVSDNICNPTKRNPINSKNRLTIKAFFESLPKLPSHYCRPSSRKVYLENGFTSYSDVYELYRKETSEELICSRPVVVNEMKLENIDIFQPRKDQTYHTYHNQKNRARQERCQDKDGALSGETCAYTMDVQAVQLVLSLQAGIIYFKQNDGCCAQNRNQLLANALLHYCITNNETVIKKYLIKGSSRMERDSVHSTIENEKKRKEIHAPSNYVQLIQQARKRRTKEP</sequence>
<organism evidence="1 2">
    <name type="scientific">Ignelater luminosus</name>
    <name type="common">Cucubano</name>
    <name type="synonym">Pyrophorus luminosus</name>
    <dbReference type="NCBI Taxonomy" id="2038154"/>
    <lineage>
        <taxon>Eukaryota</taxon>
        <taxon>Metazoa</taxon>
        <taxon>Ecdysozoa</taxon>
        <taxon>Arthropoda</taxon>
        <taxon>Hexapoda</taxon>
        <taxon>Insecta</taxon>
        <taxon>Pterygota</taxon>
        <taxon>Neoptera</taxon>
        <taxon>Endopterygota</taxon>
        <taxon>Coleoptera</taxon>
        <taxon>Polyphaga</taxon>
        <taxon>Elateriformia</taxon>
        <taxon>Elateroidea</taxon>
        <taxon>Elateridae</taxon>
        <taxon>Agrypninae</taxon>
        <taxon>Pyrophorini</taxon>
        <taxon>Ignelater</taxon>
    </lineage>
</organism>
<name>A0A8K0CFJ4_IGNLU</name>
<proteinExistence type="predicted"/>
<reference evidence="1" key="1">
    <citation type="submission" date="2019-08" db="EMBL/GenBank/DDBJ databases">
        <title>The genome of the North American firefly Photinus pyralis.</title>
        <authorList>
            <consortium name="Photinus pyralis genome working group"/>
            <person name="Fallon T.R."/>
            <person name="Sander Lower S.E."/>
            <person name="Weng J.-K."/>
        </authorList>
    </citation>
    <scope>NUCLEOTIDE SEQUENCE</scope>
    <source>
        <strain evidence="1">TRF0915ILg1</strain>
        <tissue evidence="1">Whole body</tissue>
    </source>
</reference>
<dbReference type="OrthoDB" id="7367179at2759"/>
<dbReference type="Proteomes" id="UP000801492">
    <property type="component" value="Unassembled WGS sequence"/>
</dbReference>
<dbReference type="AlphaFoldDB" id="A0A8K0CFJ4"/>
<dbReference type="EMBL" id="VTPC01087771">
    <property type="protein sequence ID" value="KAF2886403.1"/>
    <property type="molecule type" value="Genomic_DNA"/>
</dbReference>
<comment type="caution">
    <text evidence="1">The sequence shown here is derived from an EMBL/GenBank/DDBJ whole genome shotgun (WGS) entry which is preliminary data.</text>
</comment>
<evidence type="ECO:0000313" key="1">
    <source>
        <dbReference type="EMBL" id="KAF2886403.1"/>
    </source>
</evidence>
<feature type="non-terminal residue" evidence="1">
    <location>
        <position position="1"/>
    </location>
</feature>